<dbReference type="PANTHER" id="PTHR30146:SF109">
    <property type="entry name" value="HTH-TYPE TRANSCRIPTIONAL REGULATOR GALS"/>
    <property type="match status" value="1"/>
</dbReference>
<organism evidence="5 6">
    <name type="scientific">Pararobbsia alpina</name>
    <dbReference type="NCBI Taxonomy" id="621374"/>
    <lineage>
        <taxon>Bacteria</taxon>
        <taxon>Pseudomonadati</taxon>
        <taxon>Pseudomonadota</taxon>
        <taxon>Betaproteobacteria</taxon>
        <taxon>Burkholderiales</taxon>
        <taxon>Burkholderiaceae</taxon>
        <taxon>Pararobbsia</taxon>
    </lineage>
</organism>
<keyword evidence="3" id="KW-0804">Transcription</keyword>
<dbReference type="SUPFAM" id="SSF47413">
    <property type="entry name" value="lambda repressor-like DNA-binding domains"/>
    <property type="match status" value="1"/>
</dbReference>
<evidence type="ECO:0000259" key="4">
    <source>
        <dbReference type="PROSITE" id="PS50932"/>
    </source>
</evidence>
<dbReference type="PANTHER" id="PTHR30146">
    <property type="entry name" value="LACI-RELATED TRANSCRIPTIONAL REPRESSOR"/>
    <property type="match status" value="1"/>
</dbReference>
<dbReference type="CDD" id="cd01392">
    <property type="entry name" value="HTH_LacI"/>
    <property type="match status" value="1"/>
</dbReference>
<dbReference type="Proteomes" id="UP000494115">
    <property type="component" value="Unassembled WGS sequence"/>
</dbReference>
<evidence type="ECO:0000256" key="1">
    <source>
        <dbReference type="ARBA" id="ARBA00023015"/>
    </source>
</evidence>
<sequence>MNLKDLAQNLGMSQTTVSRALNGYPEVSAQTRERVIAAAAAAGYRPNPVARRLATGRADAIGIIYPLMAADLGDPYFLEVVGGMTEALGKADMDLMIASASQGDEVRTYERMIEGRRIDGMVVARTKLEDPRLQYLMKKRIPFVAYGRSNLPGPYAWFDLDTEAGVRIAVDRLVSLGHRRIALLSGPPELFFVQQGRKGYLGAMADAGLAADPQYRVDGELNSVGGHTRMMRLLACSPRPTAVVVDNQICGVGAIRALLDMGIAIGSEMSIIINDGRPPDPLMGYNVTATESAKPHAIGIKISELMLALLNGESLENLQVLWKPVLKVGNSDGPCIG</sequence>
<dbReference type="CDD" id="cd20010">
    <property type="entry name" value="PBP1_AglR-like"/>
    <property type="match status" value="1"/>
</dbReference>
<evidence type="ECO:0000256" key="3">
    <source>
        <dbReference type="ARBA" id="ARBA00023163"/>
    </source>
</evidence>
<reference evidence="5 6" key="1">
    <citation type="submission" date="2020-04" db="EMBL/GenBank/DDBJ databases">
        <authorList>
            <person name="De Canck E."/>
        </authorList>
    </citation>
    <scope>NUCLEOTIDE SEQUENCE [LARGE SCALE GENOMIC DNA]</scope>
    <source>
        <strain evidence="5 6">LMG 28138</strain>
    </source>
</reference>
<evidence type="ECO:0000256" key="2">
    <source>
        <dbReference type="ARBA" id="ARBA00023125"/>
    </source>
</evidence>
<dbReference type="Gene3D" id="3.40.50.2300">
    <property type="match status" value="2"/>
</dbReference>
<dbReference type="Pfam" id="PF00532">
    <property type="entry name" value="Peripla_BP_1"/>
    <property type="match status" value="1"/>
</dbReference>
<dbReference type="PROSITE" id="PS50932">
    <property type="entry name" value="HTH_LACI_2"/>
    <property type="match status" value="1"/>
</dbReference>
<dbReference type="SUPFAM" id="SSF53822">
    <property type="entry name" value="Periplasmic binding protein-like I"/>
    <property type="match status" value="1"/>
</dbReference>
<gene>
    <name evidence="5" type="primary">rafR</name>
    <name evidence="5" type="ORF">LMG28138_03437</name>
</gene>
<dbReference type="InterPro" id="IPR010982">
    <property type="entry name" value="Lambda_DNA-bd_dom_sf"/>
</dbReference>
<accession>A0A6S7BRI0</accession>
<dbReference type="SMART" id="SM00354">
    <property type="entry name" value="HTH_LACI"/>
    <property type="match status" value="1"/>
</dbReference>
<dbReference type="EMBL" id="CADIKM010000016">
    <property type="protein sequence ID" value="CAB3792857.1"/>
    <property type="molecule type" value="Genomic_DNA"/>
</dbReference>
<dbReference type="InterPro" id="IPR001761">
    <property type="entry name" value="Peripla_BP/Lac1_sug-bd_dom"/>
</dbReference>
<proteinExistence type="predicted"/>
<dbReference type="AlphaFoldDB" id="A0A6S7BRI0"/>
<dbReference type="Gene3D" id="1.10.260.40">
    <property type="entry name" value="lambda repressor-like DNA-binding domains"/>
    <property type="match status" value="1"/>
</dbReference>
<dbReference type="InterPro" id="IPR000843">
    <property type="entry name" value="HTH_LacI"/>
</dbReference>
<keyword evidence="1" id="KW-0805">Transcription regulation</keyword>
<dbReference type="InterPro" id="IPR028082">
    <property type="entry name" value="Peripla_BP_I"/>
</dbReference>
<dbReference type="RefSeq" id="WP_175105952.1">
    <property type="nucleotide sequence ID" value="NZ_CADIKM010000016.1"/>
</dbReference>
<keyword evidence="6" id="KW-1185">Reference proteome</keyword>
<name>A0A6S7BRI0_9BURK</name>
<dbReference type="GO" id="GO:0003700">
    <property type="term" value="F:DNA-binding transcription factor activity"/>
    <property type="evidence" value="ECO:0007669"/>
    <property type="project" value="TreeGrafter"/>
</dbReference>
<keyword evidence="2" id="KW-0238">DNA-binding</keyword>
<feature type="domain" description="HTH lacI-type" evidence="4">
    <location>
        <begin position="1"/>
        <end position="55"/>
    </location>
</feature>
<dbReference type="GO" id="GO:0000976">
    <property type="term" value="F:transcription cis-regulatory region binding"/>
    <property type="evidence" value="ECO:0007669"/>
    <property type="project" value="TreeGrafter"/>
</dbReference>
<protein>
    <submittedName>
        <fullName evidence="5">HTH-type transcriptional regulator RafR</fullName>
    </submittedName>
</protein>
<dbReference type="Pfam" id="PF00356">
    <property type="entry name" value="LacI"/>
    <property type="match status" value="1"/>
</dbReference>
<evidence type="ECO:0000313" key="5">
    <source>
        <dbReference type="EMBL" id="CAB3792857.1"/>
    </source>
</evidence>
<evidence type="ECO:0000313" key="6">
    <source>
        <dbReference type="Proteomes" id="UP000494115"/>
    </source>
</evidence>